<proteinExistence type="predicted"/>
<comment type="caution">
    <text evidence="2">The sequence shown here is derived from an EMBL/GenBank/DDBJ whole genome shotgun (WGS) entry which is preliminary data.</text>
</comment>
<feature type="domain" description="Bacterial bifunctional deaminase-reductase C-terminal" evidence="1">
    <location>
        <begin position="74"/>
        <end position="155"/>
    </location>
</feature>
<dbReference type="AlphaFoldDB" id="A0A927K7Y1"/>
<dbReference type="EMBL" id="JACYXZ010000003">
    <property type="protein sequence ID" value="MBD8870653.1"/>
    <property type="molecule type" value="Genomic_DNA"/>
</dbReference>
<dbReference type="GO" id="GO:0008703">
    <property type="term" value="F:5-amino-6-(5-phosphoribosylamino)uracil reductase activity"/>
    <property type="evidence" value="ECO:0007669"/>
    <property type="project" value="InterPro"/>
</dbReference>
<dbReference type="Proteomes" id="UP000616839">
    <property type="component" value="Unassembled WGS sequence"/>
</dbReference>
<dbReference type="RefSeq" id="WP_192143929.1">
    <property type="nucleotide sequence ID" value="NZ_JACYXZ010000003.1"/>
</dbReference>
<accession>A0A927K7Y1</accession>
<evidence type="ECO:0000313" key="3">
    <source>
        <dbReference type="Proteomes" id="UP000616839"/>
    </source>
</evidence>
<dbReference type="Pfam" id="PF01872">
    <property type="entry name" value="RibD_C"/>
    <property type="match status" value="1"/>
</dbReference>
<dbReference type="InterPro" id="IPR024072">
    <property type="entry name" value="DHFR-like_dom_sf"/>
</dbReference>
<name>A0A927K7Y1_9ACTN</name>
<gene>
    <name evidence="2" type="ORF">IE331_13540</name>
</gene>
<organism evidence="2 3">
    <name type="scientific">Nocardioides donggukensis</name>
    <dbReference type="NCBI Taxonomy" id="2774019"/>
    <lineage>
        <taxon>Bacteria</taxon>
        <taxon>Bacillati</taxon>
        <taxon>Actinomycetota</taxon>
        <taxon>Actinomycetes</taxon>
        <taxon>Propionibacteriales</taxon>
        <taxon>Nocardioidaceae</taxon>
        <taxon>Nocardioides</taxon>
    </lineage>
</organism>
<dbReference type="InterPro" id="IPR002734">
    <property type="entry name" value="RibDG_C"/>
</dbReference>
<protein>
    <submittedName>
        <fullName evidence="2">Dihydrofolate reductase</fullName>
    </submittedName>
</protein>
<keyword evidence="3" id="KW-1185">Reference proteome</keyword>
<evidence type="ECO:0000259" key="1">
    <source>
        <dbReference type="Pfam" id="PF01872"/>
    </source>
</evidence>
<evidence type="ECO:0000313" key="2">
    <source>
        <dbReference type="EMBL" id="MBD8870653.1"/>
    </source>
</evidence>
<dbReference type="GO" id="GO:0009231">
    <property type="term" value="P:riboflavin biosynthetic process"/>
    <property type="evidence" value="ECO:0007669"/>
    <property type="project" value="InterPro"/>
</dbReference>
<dbReference type="SUPFAM" id="SSF53597">
    <property type="entry name" value="Dihydrofolate reductase-like"/>
    <property type="match status" value="1"/>
</dbReference>
<sequence>MTRTIFYTATTLDGYLADEQDSLDWLFVQDIDAGGPMNYDEFSAGVGAIVMGRTTYEWVREHLRSSGEGWGYTVPTWVVTHAELEGMDGADIRFVQGDVTPIHAEMTEAAGGKDIWVCGGGDLAAQFAEAGLLDELMLSIAPVTLGAGRPLLPRPFDLRLVELAQNRAFVCARYAVVGPRAT</sequence>
<dbReference type="PANTHER" id="PTHR38011">
    <property type="entry name" value="DIHYDROFOLATE REDUCTASE FAMILY PROTEIN (AFU_ORTHOLOGUE AFUA_8G06820)"/>
    <property type="match status" value="1"/>
</dbReference>
<dbReference type="Gene3D" id="3.40.430.10">
    <property type="entry name" value="Dihydrofolate Reductase, subunit A"/>
    <property type="match status" value="1"/>
</dbReference>
<reference evidence="2" key="1">
    <citation type="submission" date="2020-09" db="EMBL/GenBank/DDBJ databases">
        <title>Nocardioides sp. strain MJB4 16S ribosomal RNA gene Genome sequencing and assembly.</title>
        <authorList>
            <person name="Kim I."/>
        </authorList>
    </citation>
    <scope>NUCLEOTIDE SEQUENCE</scope>
    <source>
        <strain evidence="2">MJB4</strain>
    </source>
</reference>
<dbReference type="InterPro" id="IPR050765">
    <property type="entry name" value="Riboflavin_Biosynth_HTPR"/>
</dbReference>
<dbReference type="PANTHER" id="PTHR38011:SF11">
    <property type="entry name" value="2,5-DIAMINO-6-RIBOSYLAMINO-4(3H)-PYRIMIDINONE 5'-PHOSPHATE REDUCTASE"/>
    <property type="match status" value="1"/>
</dbReference>